<dbReference type="OrthoDB" id="3245801at2759"/>
<proteinExistence type="predicted"/>
<keyword evidence="5" id="KW-1185">Reference proteome</keyword>
<organism evidence="4 5">
    <name type="scientific">Tricholomella constricta</name>
    <dbReference type="NCBI Taxonomy" id="117010"/>
    <lineage>
        <taxon>Eukaryota</taxon>
        <taxon>Fungi</taxon>
        <taxon>Dikarya</taxon>
        <taxon>Basidiomycota</taxon>
        <taxon>Agaricomycotina</taxon>
        <taxon>Agaricomycetes</taxon>
        <taxon>Agaricomycetidae</taxon>
        <taxon>Agaricales</taxon>
        <taxon>Tricholomatineae</taxon>
        <taxon>Lyophyllaceae</taxon>
        <taxon>Tricholomella</taxon>
    </lineage>
</organism>
<protein>
    <recommendedName>
        <fullName evidence="3">SMODS and SLOG-associating 2TM effector domain-containing protein</fullName>
    </recommendedName>
</protein>
<feature type="transmembrane region" description="Helical" evidence="2">
    <location>
        <begin position="184"/>
        <end position="206"/>
    </location>
</feature>
<evidence type="ECO:0000256" key="2">
    <source>
        <dbReference type="SAM" id="Phobius"/>
    </source>
</evidence>
<gene>
    <name evidence="4" type="ORF">D9615_008251</name>
</gene>
<keyword evidence="2" id="KW-0812">Transmembrane</keyword>
<keyword evidence="2" id="KW-0472">Membrane</keyword>
<dbReference type="Proteomes" id="UP000565441">
    <property type="component" value="Unassembled WGS sequence"/>
</dbReference>
<sequence length="299" mass="32060">MNPDHDQEPSAPVGTTGAIHGPPTQGSADHNPPATGSGPPFAGPSGVSGRLYGPFTQSPSVQHPPALGSNGSQSASIRRNSAQQTTLSFERPPLEDFGDVEHTPRGLGGSQPLPPLPSEIWVRNSRIGIEPPLSPRVRSGIDYIVPIDEKVSRERTVGERLQPTLLTAKAERDRYAFKAKMTGYALNVAIGLQVLLGALTTGLSAATTGHQTSIMTAILGGLATIVASYLARARGSNEPELSITRVKDLEQFIRECEAFDMDHGHRLGDEFDTQLENLRRRFEELLGNANGERRLAPPV</sequence>
<feature type="transmembrane region" description="Helical" evidence="2">
    <location>
        <begin position="212"/>
        <end position="231"/>
    </location>
</feature>
<evidence type="ECO:0000313" key="5">
    <source>
        <dbReference type="Proteomes" id="UP000565441"/>
    </source>
</evidence>
<evidence type="ECO:0000259" key="3">
    <source>
        <dbReference type="Pfam" id="PF18142"/>
    </source>
</evidence>
<reference evidence="4 5" key="1">
    <citation type="journal article" date="2020" name="ISME J.">
        <title>Uncovering the hidden diversity of litter-decomposition mechanisms in mushroom-forming fungi.</title>
        <authorList>
            <person name="Floudas D."/>
            <person name="Bentzer J."/>
            <person name="Ahren D."/>
            <person name="Johansson T."/>
            <person name="Persson P."/>
            <person name="Tunlid A."/>
        </authorList>
    </citation>
    <scope>NUCLEOTIDE SEQUENCE [LARGE SCALE GENOMIC DNA]</scope>
    <source>
        <strain evidence="4 5">CBS 661.87</strain>
    </source>
</reference>
<comment type="caution">
    <text evidence="4">The sequence shown here is derived from an EMBL/GenBank/DDBJ whole genome shotgun (WGS) entry which is preliminary data.</text>
</comment>
<dbReference type="AlphaFoldDB" id="A0A8H5M038"/>
<feature type="domain" description="SMODS and SLOG-associating 2TM effector" evidence="3">
    <location>
        <begin position="168"/>
        <end position="288"/>
    </location>
</feature>
<dbReference type="EMBL" id="JAACJP010000031">
    <property type="protein sequence ID" value="KAF5375923.1"/>
    <property type="molecule type" value="Genomic_DNA"/>
</dbReference>
<feature type="region of interest" description="Disordered" evidence="1">
    <location>
        <begin position="1"/>
        <end position="117"/>
    </location>
</feature>
<evidence type="ECO:0000256" key="1">
    <source>
        <dbReference type="SAM" id="MobiDB-lite"/>
    </source>
</evidence>
<name>A0A8H5M038_9AGAR</name>
<dbReference type="Pfam" id="PF18142">
    <property type="entry name" value="SLATT_fungal"/>
    <property type="match status" value="1"/>
</dbReference>
<keyword evidence="2" id="KW-1133">Transmembrane helix</keyword>
<evidence type="ECO:0000313" key="4">
    <source>
        <dbReference type="EMBL" id="KAF5375923.1"/>
    </source>
</evidence>
<dbReference type="NCBIfam" id="NF033635">
    <property type="entry name" value="SLATT_fungal"/>
    <property type="match status" value="1"/>
</dbReference>
<accession>A0A8H5M038</accession>
<feature type="compositionally biased region" description="Polar residues" evidence="1">
    <location>
        <begin position="69"/>
        <end position="88"/>
    </location>
</feature>
<dbReference type="InterPro" id="IPR041622">
    <property type="entry name" value="SLATT_fungi"/>
</dbReference>